<feature type="non-terminal residue" evidence="1">
    <location>
        <position position="130"/>
    </location>
</feature>
<evidence type="ECO:0000313" key="1">
    <source>
        <dbReference type="EMBL" id="GAG89343.1"/>
    </source>
</evidence>
<organism evidence="1">
    <name type="scientific">marine sediment metagenome</name>
    <dbReference type="NCBI Taxonomy" id="412755"/>
    <lineage>
        <taxon>unclassified sequences</taxon>
        <taxon>metagenomes</taxon>
        <taxon>ecological metagenomes</taxon>
    </lineage>
</organism>
<name>X1BYR7_9ZZZZ</name>
<dbReference type="EMBL" id="BART01013217">
    <property type="protein sequence ID" value="GAG89343.1"/>
    <property type="molecule type" value="Genomic_DNA"/>
</dbReference>
<dbReference type="AlphaFoldDB" id="X1BYR7"/>
<gene>
    <name evidence="1" type="ORF">S01H4_27158</name>
</gene>
<protein>
    <submittedName>
        <fullName evidence="1">Uncharacterized protein</fullName>
    </submittedName>
</protein>
<reference evidence="1" key="1">
    <citation type="journal article" date="2014" name="Front. Microbiol.">
        <title>High frequency of phylogenetically diverse reductive dehalogenase-homologous genes in deep subseafloor sedimentary metagenomes.</title>
        <authorList>
            <person name="Kawai M."/>
            <person name="Futagami T."/>
            <person name="Toyoda A."/>
            <person name="Takaki Y."/>
            <person name="Nishi S."/>
            <person name="Hori S."/>
            <person name="Arai W."/>
            <person name="Tsubouchi T."/>
            <person name="Morono Y."/>
            <person name="Uchiyama I."/>
            <person name="Ito T."/>
            <person name="Fujiyama A."/>
            <person name="Inagaki F."/>
            <person name="Takami H."/>
        </authorList>
    </citation>
    <scope>NUCLEOTIDE SEQUENCE</scope>
    <source>
        <strain evidence="1">Expedition CK06-06</strain>
    </source>
</reference>
<accession>X1BYR7</accession>
<sequence>MKSIYQFIVEPKNNRRYDNIKSIAGVDFITSTSEEDVSTSNRQAIVIETPLEYCGPIEKGDTLLVHHNVFKFYNDMKGRRKSGKSFLRDNIFFLDPDQFFAYKKGDKWYGYDRYCFIKSISPIDSYIFKP</sequence>
<comment type="caution">
    <text evidence="1">The sequence shown here is derived from an EMBL/GenBank/DDBJ whole genome shotgun (WGS) entry which is preliminary data.</text>
</comment>
<proteinExistence type="predicted"/>